<feature type="compositionally biased region" description="Basic residues" evidence="1">
    <location>
        <begin position="66"/>
        <end position="82"/>
    </location>
</feature>
<dbReference type="InterPro" id="IPR001623">
    <property type="entry name" value="DnaJ_domain"/>
</dbReference>
<feature type="region of interest" description="Disordered" evidence="1">
    <location>
        <begin position="62"/>
        <end position="82"/>
    </location>
</feature>
<dbReference type="Pfam" id="PF00226">
    <property type="entry name" value="DnaJ"/>
    <property type="match status" value="1"/>
</dbReference>
<feature type="domain" description="J" evidence="2">
    <location>
        <begin position="5"/>
        <end position="73"/>
    </location>
</feature>
<dbReference type="SMART" id="SM00271">
    <property type="entry name" value="DnaJ"/>
    <property type="match status" value="1"/>
</dbReference>
<dbReference type="GeneID" id="106815371"/>
<dbReference type="PANTHER" id="PTHR43948:SF10">
    <property type="entry name" value="MRJ, ISOFORM E"/>
    <property type="match status" value="1"/>
</dbReference>
<name>A0ABM1ESY7_PRICU</name>
<evidence type="ECO:0000313" key="3">
    <source>
        <dbReference type="Proteomes" id="UP000695022"/>
    </source>
</evidence>
<accession>A0ABM1ESY7</accession>
<reference evidence="4" key="1">
    <citation type="submission" date="2025-08" db="UniProtKB">
        <authorList>
            <consortium name="RefSeq"/>
        </authorList>
    </citation>
    <scope>IDENTIFICATION</scope>
</reference>
<protein>
    <submittedName>
        <fullName evidence="4">DnaJ homolog subfamily B member 6-like</fullName>
    </submittedName>
</protein>
<proteinExistence type="predicted"/>
<dbReference type="PANTHER" id="PTHR43948">
    <property type="entry name" value="DNAJ HOMOLOG SUBFAMILY B"/>
    <property type="match status" value="1"/>
</dbReference>
<dbReference type="PRINTS" id="PR00625">
    <property type="entry name" value="JDOMAIN"/>
</dbReference>
<evidence type="ECO:0000256" key="1">
    <source>
        <dbReference type="SAM" id="MobiDB-lite"/>
    </source>
</evidence>
<dbReference type="Gene3D" id="1.10.287.110">
    <property type="entry name" value="DnaJ domain"/>
    <property type="match status" value="1"/>
</dbReference>
<organism evidence="3 4">
    <name type="scientific">Priapulus caudatus</name>
    <name type="common">Priapulid worm</name>
    <dbReference type="NCBI Taxonomy" id="37621"/>
    <lineage>
        <taxon>Eukaryota</taxon>
        <taxon>Metazoa</taxon>
        <taxon>Ecdysozoa</taxon>
        <taxon>Scalidophora</taxon>
        <taxon>Priapulida</taxon>
        <taxon>Priapulimorpha</taxon>
        <taxon>Priapulimorphida</taxon>
        <taxon>Priapulidae</taxon>
        <taxon>Priapulus</taxon>
    </lineage>
</organism>
<keyword evidence="3" id="KW-1185">Reference proteome</keyword>
<dbReference type="RefSeq" id="XP_014675308.1">
    <property type="nucleotide sequence ID" value="XM_014819822.1"/>
</dbReference>
<gene>
    <name evidence="4" type="primary">LOC106815371</name>
</gene>
<dbReference type="PROSITE" id="PS50076">
    <property type="entry name" value="DNAJ_2"/>
    <property type="match status" value="1"/>
</dbReference>
<dbReference type="Proteomes" id="UP000695022">
    <property type="component" value="Unplaced"/>
</dbReference>
<dbReference type="SUPFAM" id="SSF46565">
    <property type="entry name" value="Chaperone J-domain"/>
    <property type="match status" value="1"/>
</dbReference>
<dbReference type="CDD" id="cd06257">
    <property type="entry name" value="DnaJ"/>
    <property type="match status" value="1"/>
</dbReference>
<sequence length="173" mass="19042">MTIPDCYEVLGLRRDATDEEIKRAYRQMALRWHPDKNRGGASEAVAEARFKQISEAYEMLSDPTSRRRHDAARFGGRGRHRAPTRGADFPSFFRAGGDPFCGFCFDDDEWIVGGRRFKGERAPAGGANAKRTSTSTRFIDGKTVVTRTIVANGVATVTVHVDGELKSTTATAA</sequence>
<dbReference type="InterPro" id="IPR036869">
    <property type="entry name" value="J_dom_sf"/>
</dbReference>
<evidence type="ECO:0000259" key="2">
    <source>
        <dbReference type="PROSITE" id="PS50076"/>
    </source>
</evidence>
<evidence type="ECO:0000313" key="4">
    <source>
        <dbReference type="RefSeq" id="XP_014675308.1"/>
    </source>
</evidence>